<accession>A0AAN8PZK5</accession>
<evidence type="ECO:0000256" key="3">
    <source>
        <dbReference type="ARBA" id="ARBA00022801"/>
    </source>
</evidence>
<keyword evidence="9" id="KW-0732">Signal</keyword>
<feature type="binding site" evidence="8">
    <location>
        <position position="360"/>
    </location>
    <ligand>
        <name>Zn(2+)</name>
        <dbReference type="ChEBI" id="CHEBI:29105"/>
        <note>catalytic</note>
    </ligand>
</feature>
<dbReference type="Gene3D" id="3.40.390.10">
    <property type="entry name" value="Collagenase (Catalytic Domain)"/>
    <property type="match status" value="1"/>
</dbReference>
<dbReference type="Pfam" id="PF17771">
    <property type="entry name" value="ADAMTS_CR_2"/>
    <property type="match status" value="1"/>
</dbReference>
<organism evidence="11 12">
    <name type="scientific">Patella caerulea</name>
    <name type="common">Rayed Mediterranean limpet</name>
    <dbReference type="NCBI Taxonomy" id="87958"/>
    <lineage>
        <taxon>Eukaryota</taxon>
        <taxon>Metazoa</taxon>
        <taxon>Spiralia</taxon>
        <taxon>Lophotrochozoa</taxon>
        <taxon>Mollusca</taxon>
        <taxon>Gastropoda</taxon>
        <taxon>Patellogastropoda</taxon>
        <taxon>Patelloidea</taxon>
        <taxon>Patellidae</taxon>
        <taxon>Patella</taxon>
    </lineage>
</organism>
<dbReference type="GO" id="GO:0004222">
    <property type="term" value="F:metalloendopeptidase activity"/>
    <property type="evidence" value="ECO:0007669"/>
    <property type="project" value="InterPro"/>
</dbReference>
<feature type="active site" evidence="8">
    <location>
        <position position="361"/>
    </location>
</feature>
<feature type="binding site" evidence="8">
    <location>
        <position position="364"/>
    </location>
    <ligand>
        <name>Zn(2+)</name>
        <dbReference type="ChEBI" id="CHEBI:29105"/>
        <note>catalytic</note>
    </ligand>
</feature>
<keyword evidence="4 8" id="KW-0862">Zinc</keyword>
<keyword evidence="6" id="KW-1015">Disulfide bond</keyword>
<keyword evidence="7" id="KW-0325">Glycoprotein</keyword>
<comment type="caution">
    <text evidence="8">Lacks conserved residue(s) required for the propagation of feature annotation.</text>
</comment>
<dbReference type="PROSITE" id="PS50215">
    <property type="entry name" value="ADAM_MEPRO"/>
    <property type="match status" value="1"/>
</dbReference>
<name>A0AAN8PZK5_PATCE</name>
<evidence type="ECO:0000313" key="11">
    <source>
        <dbReference type="EMBL" id="KAK6190983.1"/>
    </source>
</evidence>
<feature type="chain" id="PRO_5042980002" description="Peptidase M12B domain-containing protein" evidence="9">
    <location>
        <begin position="21"/>
        <end position="943"/>
    </location>
</feature>
<dbReference type="InterPro" id="IPR006586">
    <property type="entry name" value="ADAM_Cys-rich"/>
</dbReference>
<evidence type="ECO:0000256" key="5">
    <source>
        <dbReference type="ARBA" id="ARBA00023049"/>
    </source>
</evidence>
<dbReference type="GO" id="GO:0006509">
    <property type="term" value="P:membrane protein ectodomain proteolysis"/>
    <property type="evidence" value="ECO:0007669"/>
    <property type="project" value="TreeGrafter"/>
</dbReference>
<keyword evidence="2 8" id="KW-0479">Metal-binding</keyword>
<dbReference type="PANTHER" id="PTHR11905:SF159">
    <property type="entry name" value="ADAM METALLOPROTEASE"/>
    <property type="match status" value="1"/>
</dbReference>
<dbReference type="GO" id="GO:0046872">
    <property type="term" value="F:metal ion binding"/>
    <property type="evidence" value="ECO:0007669"/>
    <property type="project" value="UniProtKB-KW"/>
</dbReference>
<evidence type="ECO:0000256" key="8">
    <source>
        <dbReference type="PROSITE-ProRule" id="PRU00276"/>
    </source>
</evidence>
<proteinExistence type="predicted"/>
<dbReference type="EMBL" id="JAZGQO010000002">
    <property type="protein sequence ID" value="KAK6190983.1"/>
    <property type="molecule type" value="Genomic_DNA"/>
</dbReference>
<dbReference type="InterPro" id="IPR001590">
    <property type="entry name" value="Peptidase_M12B"/>
</dbReference>
<sequence>MLPYIIVWVYSCCIFVCIKGQVRDAYIKFHSQPGNNKCDFHDTIHVTLQTNDSEHFLGLKRNDDINTRLPLYSISADTKGNTLYKRHYDTVGKKIAVYQDLQNGASLLIQCINEVSETDGHFLMDGHLYLKNRHYRIEPVLTNGQVDRHPDNKYKHRYSLSVQEDQHSCHVEEPSDDNFTTLSSNQKRIKRETVTLPQIIIDISVHVDKKGFKAWQNRTNSDEEARTMVKRYFTHVISGINLRYQSMKPDLDVIVRPISITIHEIERPFTDGIKEIRNSVETVNAVNVLSNLTSWIESNTNTVGDYDHVMLFTGYDLYSTGNEEYTAGLASVGTLCKRDGTSVSVVEDRGGYQSIVTATHELGHGTNADHDGSGNQCKALDRYIMSPKTYNETVETALNPWTFSSCSKSSFTDFLTGLVKNLDTRDCVTKSISQGGIPNITNELAGQLYGPDEQCRHIFSADSYVCRDRIFGDETDICRKMFCHVTGTLCRGIIPAQGTSCGDKKWCIQGECVEDASAPNRADGCIYGDHDGKVPSKEESITCNYINTTFNGYCYLGYNASCCETCARVKTNNSGCLYGDKVTGCDVNKCGKQLVNKDILYDVDCCGTCEGITTTVTSTTTTATTTTTPICTDIPSVNGQTCSQYLQEKGSRQCYNPGTEEACCVSCTQLKEVVLDCEYGDKIANCDINSCGKPITGGGTYTDVCCKTCATDTTPSTPTTATETPCVDDDDIDGMTCVEYITKNGKARCYLSNVVTSCCKTCTLYKDISQPGCEYGDREASCALVNFTSFTSCGTQSKQECCESCAKLKEQPVSQCNDTAGIGGLPCNEYIAKNKKSSCYKEDVKGSCCKSCHFVAEVEKRGCEYGDLYADTCNLLDFSKYDNCGATTKLYCCDKCLQIALLNNPDSGISDPGNALRNGGSTLLIVGLLCIVFSFCRTNMGLL</sequence>
<evidence type="ECO:0000256" key="6">
    <source>
        <dbReference type="ARBA" id="ARBA00023157"/>
    </source>
</evidence>
<feature type="signal peptide" evidence="9">
    <location>
        <begin position="1"/>
        <end position="20"/>
    </location>
</feature>
<evidence type="ECO:0000256" key="2">
    <source>
        <dbReference type="ARBA" id="ARBA00022723"/>
    </source>
</evidence>
<keyword evidence="3" id="KW-0378">Hydrolase</keyword>
<feature type="binding site" evidence="8">
    <location>
        <position position="370"/>
    </location>
    <ligand>
        <name>Zn(2+)</name>
        <dbReference type="ChEBI" id="CHEBI:29105"/>
        <note>catalytic</note>
    </ligand>
</feature>
<protein>
    <recommendedName>
        <fullName evidence="10">Peptidase M12B domain-containing protein</fullName>
    </recommendedName>
</protein>
<keyword evidence="5" id="KW-0482">Metalloprotease</keyword>
<dbReference type="InterPro" id="IPR024079">
    <property type="entry name" value="MetalloPept_cat_dom_sf"/>
</dbReference>
<dbReference type="Proteomes" id="UP001347796">
    <property type="component" value="Unassembled WGS sequence"/>
</dbReference>
<dbReference type="Pfam" id="PF13688">
    <property type="entry name" value="Reprolysin_5"/>
    <property type="match status" value="1"/>
</dbReference>
<dbReference type="InterPro" id="IPR041645">
    <property type="entry name" value="ADAMTS_CR_2"/>
</dbReference>
<gene>
    <name evidence="11" type="ORF">SNE40_002735</name>
</gene>
<evidence type="ECO:0000256" key="4">
    <source>
        <dbReference type="ARBA" id="ARBA00022833"/>
    </source>
</evidence>
<evidence type="ECO:0000259" key="10">
    <source>
        <dbReference type="PROSITE" id="PS50215"/>
    </source>
</evidence>
<keyword evidence="1" id="KW-0645">Protease</keyword>
<dbReference type="AlphaFoldDB" id="A0AAN8PZK5"/>
<dbReference type="PANTHER" id="PTHR11905">
    <property type="entry name" value="ADAM A DISINTEGRIN AND METALLOPROTEASE DOMAIN"/>
    <property type="match status" value="1"/>
</dbReference>
<keyword evidence="12" id="KW-1185">Reference proteome</keyword>
<dbReference type="Gene3D" id="3.40.1620.60">
    <property type="match status" value="1"/>
</dbReference>
<feature type="domain" description="Peptidase M12B" evidence="10">
    <location>
        <begin position="199"/>
        <end position="416"/>
    </location>
</feature>
<dbReference type="SMART" id="SM00608">
    <property type="entry name" value="ACR"/>
    <property type="match status" value="1"/>
</dbReference>
<dbReference type="SUPFAM" id="SSF55486">
    <property type="entry name" value="Metalloproteases ('zincins'), catalytic domain"/>
    <property type="match status" value="1"/>
</dbReference>
<evidence type="ECO:0000256" key="9">
    <source>
        <dbReference type="SAM" id="SignalP"/>
    </source>
</evidence>
<evidence type="ECO:0000313" key="12">
    <source>
        <dbReference type="Proteomes" id="UP001347796"/>
    </source>
</evidence>
<evidence type="ECO:0000256" key="7">
    <source>
        <dbReference type="ARBA" id="ARBA00023180"/>
    </source>
</evidence>
<evidence type="ECO:0000256" key="1">
    <source>
        <dbReference type="ARBA" id="ARBA00022670"/>
    </source>
</evidence>
<reference evidence="11 12" key="1">
    <citation type="submission" date="2024-01" db="EMBL/GenBank/DDBJ databases">
        <title>The genome of the rayed Mediterranean limpet Patella caerulea (Linnaeus, 1758).</title>
        <authorList>
            <person name="Anh-Thu Weber A."/>
            <person name="Halstead-Nussloch G."/>
        </authorList>
    </citation>
    <scope>NUCLEOTIDE SEQUENCE [LARGE SCALE GENOMIC DNA]</scope>
    <source>
        <strain evidence="11">AATW-2023a</strain>
        <tissue evidence="11">Whole specimen</tissue>
    </source>
</reference>
<comment type="caution">
    <text evidence="11">The sequence shown here is derived from an EMBL/GenBank/DDBJ whole genome shotgun (WGS) entry which is preliminary data.</text>
</comment>